<dbReference type="CDD" id="cd00202">
    <property type="entry name" value="ZnF_GATA"/>
    <property type="match status" value="1"/>
</dbReference>
<keyword evidence="2" id="KW-0862">Zinc</keyword>
<dbReference type="PROSITE" id="PS50114">
    <property type="entry name" value="GATA_ZN_FINGER_2"/>
    <property type="match status" value="1"/>
</dbReference>
<keyword evidence="1" id="KW-0539">Nucleus</keyword>
<dbReference type="Proteomes" id="UP001195483">
    <property type="component" value="Unassembled WGS sequence"/>
</dbReference>
<dbReference type="GO" id="GO:0043565">
    <property type="term" value="F:sequence-specific DNA binding"/>
    <property type="evidence" value="ECO:0007669"/>
    <property type="project" value="InterPro"/>
</dbReference>
<evidence type="ECO:0000256" key="3">
    <source>
        <dbReference type="SAM" id="MobiDB-lite"/>
    </source>
</evidence>
<feature type="domain" description="GATA-type" evidence="4">
    <location>
        <begin position="192"/>
        <end position="221"/>
    </location>
</feature>
<keyword evidence="2" id="KW-0479">Metal-binding</keyword>
<reference evidence="5" key="2">
    <citation type="journal article" date="2021" name="Genome Biol. Evol.">
        <title>Developing a high-quality reference genome for a parasitic bivalve with doubly uniparental inheritance (Bivalvia: Unionida).</title>
        <authorList>
            <person name="Smith C.H."/>
        </authorList>
    </citation>
    <scope>NUCLEOTIDE SEQUENCE</scope>
    <source>
        <strain evidence="5">CHS0354</strain>
        <tissue evidence="5">Mantle</tissue>
    </source>
</reference>
<dbReference type="InterPro" id="IPR053116">
    <property type="entry name" value="GATA-type_Znf_Regulator"/>
</dbReference>
<dbReference type="GO" id="GO:0007283">
    <property type="term" value="P:spermatogenesis"/>
    <property type="evidence" value="ECO:0007669"/>
    <property type="project" value="TreeGrafter"/>
</dbReference>
<dbReference type="GO" id="GO:0005634">
    <property type="term" value="C:nucleus"/>
    <property type="evidence" value="ECO:0007669"/>
    <property type="project" value="TreeGrafter"/>
</dbReference>
<dbReference type="SUPFAM" id="SSF57716">
    <property type="entry name" value="Glucocorticoid receptor-like (DNA-binding domain)"/>
    <property type="match status" value="1"/>
</dbReference>
<evidence type="ECO:0000256" key="1">
    <source>
        <dbReference type="ARBA" id="ARBA00023242"/>
    </source>
</evidence>
<accession>A0AAE0SXA4</accession>
<feature type="region of interest" description="Disordered" evidence="3">
    <location>
        <begin position="1"/>
        <end position="48"/>
    </location>
</feature>
<dbReference type="InterPro" id="IPR000679">
    <property type="entry name" value="Znf_GATA"/>
</dbReference>
<feature type="region of interest" description="Disordered" evidence="3">
    <location>
        <begin position="74"/>
        <end position="117"/>
    </location>
</feature>
<keyword evidence="2" id="KW-0863">Zinc-finger</keyword>
<dbReference type="GO" id="GO:0048599">
    <property type="term" value="P:oocyte development"/>
    <property type="evidence" value="ECO:0007669"/>
    <property type="project" value="TreeGrafter"/>
</dbReference>
<dbReference type="GO" id="GO:0008270">
    <property type="term" value="F:zinc ion binding"/>
    <property type="evidence" value="ECO:0007669"/>
    <property type="project" value="UniProtKB-KW"/>
</dbReference>
<dbReference type="GO" id="GO:0006357">
    <property type="term" value="P:regulation of transcription by RNA polymerase II"/>
    <property type="evidence" value="ECO:0007669"/>
    <property type="project" value="TreeGrafter"/>
</dbReference>
<dbReference type="InterPro" id="IPR013088">
    <property type="entry name" value="Znf_NHR/GATA"/>
</dbReference>
<dbReference type="PRINTS" id="PR00619">
    <property type="entry name" value="GATAZNFINGER"/>
</dbReference>
<dbReference type="PANTHER" id="PTHR47341:SF1">
    <property type="entry name" value="GATA-TYPE ZINC FINGER PROTEIN 1"/>
    <property type="match status" value="1"/>
</dbReference>
<keyword evidence="6" id="KW-1185">Reference proteome</keyword>
<comment type="caution">
    <text evidence="5">The sequence shown here is derived from an EMBL/GenBank/DDBJ whole genome shotgun (WGS) entry which is preliminary data.</text>
</comment>
<dbReference type="SMART" id="SM00401">
    <property type="entry name" value="ZnF_GATA"/>
    <property type="match status" value="1"/>
</dbReference>
<reference evidence="5" key="3">
    <citation type="submission" date="2023-05" db="EMBL/GenBank/DDBJ databases">
        <authorList>
            <person name="Smith C.H."/>
        </authorList>
    </citation>
    <scope>NUCLEOTIDE SEQUENCE</scope>
    <source>
        <strain evidence="5">CHS0354</strain>
        <tissue evidence="5">Mantle</tissue>
    </source>
</reference>
<dbReference type="Gene3D" id="3.30.50.10">
    <property type="entry name" value="Erythroid Transcription Factor GATA-1, subunit A"/>
    <property type="match status" value="1"/>
</dbReference>
<feature type="compositionally biased region" description="Basic and acidic residues" evidence="3">
    <location>
        <begin position="1"/>
        <end position="15"/>
    </location>
</feature>
<evidence type="ECO:0000313" key="5">
    <source>
        <dbReference type="EMBL" id="KAK3599902.1"/>
    </source>
</evidence>
<proteinExistence type="predicted"/>
<name>A0AAE0SXA4_9BIVA</name>
<reference evidence="5" key="1">
    <citation type="journal article" date="2021" name="Genome Biol. Evol.">
        <title>A High-Quality Reference Genome for a Parasitic Bivalve with Doubly Uniparental Inheritance (Bivalvia: Unionida).</title>
        <authorList>
            <person name="Smith C.H."/>
        </authorList>
    </citation>
    <scope>NUCLEOTIDE SEQUENCE</scope>
    <source>
        <strain evidence="5">CHS0354</strain>
    </source>
</reference>
<evidence type="ECO:0000256" key="2">
    <source>
        <dbReference type="PROSITE-ProRule" id="PRU00094"/>
    </source>
</evidence>
<dbReference type="PANTHER" id="PTHR47341">
    <property type="entry name" value="GATA-TYPE ZINC FINGER PROTEIN 1"/>
    <property type="match status" value="1"/>
</dbReference>
<dbReference type="Pfam" id="PF00320">
    <property type="entry name" value="GATA"/>
    <property type="match status" value="1"/>
</dbReference>
<gene>
    <name evidence="5" type="ORF">CHS0354_022484</name>
</gene>
<dbReference type="AlphaFoldDB" id="A0AAE0SXA4"/>
<evidence type="ECO:0000259" key="4">
    <source>
        <dbReference type="PROSITE" id="PS50114"/>
    </source>
</evidence>
<protein>
    <recommendedName>
        <fullName evidence="4">GATA-type domain-containing protein</fullName>
    </recommendedName>
</protein>
<organism evidence="5 6">
    <name type="scientific">Potamilus streckersoni</name>
    <dbReference type="NCBI Taxonomy" id="2493646"/>
    <lineage>
        <taxon>Eukaryota</taxon>
        <taxon>Metazoa</taxon>
        <taxon>Spiralia</taxon>
        <taxon>Lophotrochozoa</taxon>
        <taxon>Mollusca</taxon>
        <taxon>Bivalvia</taxon>
        <taxon>Autobranchia</taxon>
        <taxon>Heteroconchia</taxon>
        <taxon>Palaeoheterodonta</taxon>
        <taxon>Unionida</taxon>
        <taxon>Unionoidea</taxon>
        <taxon>Unionidae</taxon>
        <taxon>Ambleminae</taxon>
        <taxon>Lampsilini</taxon>
        <taxon>Potamilus</taxon>
    </lineage>
</organism>
<evidence type="ECO:0000313" key="6">
    <source>
        <dbReference type="Proteomes" id="UP001195483"/>
    </source>
</evidence>
<dbReference type="EMBL" id="JAEAOA010001358">
    <property type="protein sequence ID" value="KAK3599902.1"/>
    <property type="molecule type" value="Genomic_DNA"/>
</dbReference>
<sequence>MDRLEKSSSYRDKRQAYNGSPIRKDGSEKEYDEAEPVPIQTPKYSIQYGRATRKEGASLNHQVYSLRDVPADDCSGLSVSSEGTDVASDPPNPCNLRSSRRSRRKSLMPQKSPSKTDPRFRGVTVWLLTEFKGDCSKLLMSACYSNVRTSYHGLVTPHQRHNSAASSPERSGSDTEDVIPFSRDTFVLAKICASCSTKRTPLWRDAEDGTPLCNACGIRYKKYRLRCGRCWHIPKKDIKTYPNCPCCGAALRFSFSRRSW</sequence>